<dbReference type="EMBL" id="JBHTCM010000010">
    <property type="protein sequence ID" value="MFC7333394.1"/>
    <property type="molecule type" value="Genomic_DNA"/>
</dbReference>
<dbReference type="PANTHER" id="PTHR30616:SF2">
    <property type="entry name" value="PURINE NUCLEOSIDE PHOSPHORYLASE LACC1"/>
    <property type="match status" value="1"/>
</dbReference>
<evidence type="ECO:0000256" key="2">
    <source>
        <dbReference type="ARBA" id="ARBA00007353"/>
    </source>
</evidence>
<evidence type="ECO:0000256" key="5">
    <source>
        <dbReference type="ARBA" id="ARBA00022801"/>
    </source>
</evidence>
<proteinExistence type="inferred from homology"/>
<keyword evidence="6" id="KW-0862">Zinc</keyword>
<evidence type="ECO:0000256" key="10">
    <source>
        <dbReference type="RuleBase" id="RU361274"/>
    </source>
</evidence>
<dbReference type="RefSeq" id="WP_377358447.1">
    <property type="nucleotide sequence ID" value="NZ_JBHTCM010000010.1"/>
</dbReference>
<comment type="catalytic activity">
    <reaction evidence="9">
        <text>S-methyl-5'-thioadenosine + phosphate = 5-(methylsulfanyl)-alpha-D-ribose 1-phosphate + adenine</text>
        <dbReference type="Rhea" id="RHEA:11852"/>
        <dbReference type="ChEBI" id="CHEBI:16708"/>
        <dbReference type="ChEBI" id="CHEBI:17509"/>
        <dbReference type="ChEBI" id="CHEBI:43474"/>
        <dbReference type="ChEBI" id="CHEBI:58533"/>
        <dbReference type="EC" id="2.4.2.28"/>
    </reaction>
    <physiologicalReaction direction="left-to-right" evidence="9">
        <dbReference type="Rhea" id="RHEA:11853"/>
    </physiologicalReaction>
</comment>
<name>A0ABW2KWJ5_9PROT</name>
<dbReference type="InterPro" id="IPR003730">
    <property type="entry name" value="Cu_polyphenol_OxRdtase"/>
</dbReference>
<evidence type="ECO:0000256" key="6">
    <source>
        <dbReference type="ARBA" id="ARBA00022833"/>
    </source>
</evidence>
<evidence type="ECO:0000256" key="4">
    <source>
        <dbReference type="ARBA" id="ARBA00022723"/>
    </source>
</evidence>
<dbReference type="Pfam" id="PF02578">
    <property type="entry name" value="Cu-oxidase_4"/>
    <property type="match status" value="1"/>
</dbReference>
<keyword evidence="12" id="KW-1185">Reference proteome</keyword>
<evidence type="ECO:0000256" key="8">
    <source>
        <dbReference type="ARBA" id="ARBA00048968"/>
    </source>
</evidence>
<dbReference type="InterPro" id="IPR038371">
    <property type="entry name" value="Cu_polyphenol_OxRdtase_sf"/>
</dbReference>
<organism evidence="11 12">
    <name type="scientific">Rhodocista pekingensis</name>
    <dbReference type="NCBI Taxonomy" id="201185"/>
    <lineage>
        <taxon>Bacteria</taxon>
        <taxon>Pseudomonadati</taxon>
        <taxon>Pseudomonadota</taxon>
        <taxon>Alphaproteobacteria</taxon>
        <taxon>Rhodospirillales</taxon>
        <taxon>Azospirillaceae</taxon>
        <taxon>Rhodocista</taxon>
    </lineage>
</organism>
<evidence type="ECO:0000256" key="7">
    <source>
        <dbReference type="ARBA" id="ARBA00047989"/>
    </source>
</evidence>
<reference evidence="12" key="1">
    <citation type="journal article" date="2019" name="Int. J. Syst. Evol. Microbiol.">
        <title>The Global Catalogue of Microorganisms (GCM) 10K type strain sequencing project: providing services to taxonomists for standard genome sequencing and annotation.</title>
        <authorList>
            <consortium name="The Broad Institute Genomics Platform"/>
            <consortium name="The Broad Institute Genome Sequencing Center for Infectious Disease"/>
            <person name="Wu L."/>
            <person name="Ma J."/>
        </authorList>
    </citation>
    <scope>NUCLEOTIDE SEQUENCE [LARGE SCALE GENOMIC DNA]</scope>
    <source>
        <strain evidence="12">CGMCC 1.16275</strain>
    </source>
</reference>
<comment type="similarity">
    <text evidence="2 10">Belongs to the purine nucleoside phosphorylase YfiH/LACC1 family.</text>
</comment>
<keyword evidence="5" id="KW-0378">Hydrolase</keyword>
<evidence type="ECO:0000256" key="9">
    <source>
        <dbReference type="ARBA" id="ARBA00049893"/>
    </source>
</evidence>
<comment type="catalytic activity">
    <reaction evidence="8">
        <text>adenosine + phosphate = alpha-D-ribose 1-phosphate + adenine</text>
        <dbReference type="Rhea" id="RHEA:27642"/>
        <dbReference type="ChEBI" id="CHEBI:16335"/>
        <dbReference type="ChEBI" id="CHEBI:16708"/>
        <dbReference type="ChEBI" id="CHEBI:43474"/>
        <dbReference type="ChEBI" id="CHEBI:57720"/>
        <dbReference type="EC" id="2.4.2.1"/>
    </reaction>
    <physiologicalReaction direction="left-to-right" evidence="8">
        <dbReference type="Rhea" id="RHEA:27643"/>
    </physiologicalReaction>
</comment>
<comment type="caution">
    <text evidence="11">The sequence shown here is derived from an EMBL/GenBank/DDBJ whole genome shotgun (WGS) entry which is preliminary data.</text>
</comment>
<accession>A0ABW2KWJ5</accession>
<gene>
    <name evidence="11" type="primary">pgeF</name>
    <name evidence="11" type="ORF">ACFQPS_09490</name>
</gene>
<dbReference type="Proteomes" id="UP001596456">
    <property type="component" value="Unassembled WGS sequence"/>
</dbReference>
<dbReference type="SUPFAM" id="SSF64438">
    <property type="entry name" value="CNF1/YfiH-like putative cysteine hydrolases"/>
    <property type="match status" value="1"/>
</dbReference>
<keyword evidence="3" id="KW-0808">Transferase</keyword>
<dbReference type="Gene3D" id="3.60.140.10">
    <property type="entry name" value="CNF1/YfiH-like putative cysteine hydrolases"/>
    <property type="match status" value="1"/>
</dbReference>
<evidence type="ECO:0000313" key="12">
    <source>
        <dbReference type="Proteomes" id="UP001596456"/>
    </source>
</evidence>
<dbReference type="PANTHER" id="PTHR30616">
    <property type="entry name" value="UNCHARACTERIZED PROTEIN YFIH"/>
    <property type="match status" value="1"/>
</dbReference>
<evidence type="ECO:0000256" key="1">
    <source>
        <dbReference type="ARBA" id="ARBA00000553"/>
    </source>
</evidence>
<comment type="catalytic activity">
    <reaction evidence="1">
        <text>inosine + phosphate = alpha-D-ribose 1-phosphate + hypoxanthine</text>
        <dbReference type="Rhea" id="RHEA:27646"/>
        <dbReference type="ChEBI" id="CHEBI:17368"/>
        <dbReference type="ChEBI" id="CHEBI:17596"/>
        <dbReference type="ChEBI" id="CHEBI:43474"/>
        <dbReference type="ChEBI" id="CHEBI:57720"/>
        <dbReference type="EC" id="2.4.2.1"/>
    </reaction>
    <physiologicalReaction direction="left-to-right" evidence="1">
        <dbReference type="Rhea" id="RHEA:27647"/>
    </physiologicalReaction>
</comment>
<evidence type="ECO:0000313" key="11">
    <source>
        <dbReference type="EMBL" id="MFC7333394.1"/>
    </source>
</evidence>
<dbReference type="CDD" id="cd16833">
    <property type="entry name" value="YfiH"/>
    <property type="match status" value="1"/>
</dbReference>
<evidence type="ECO:0000256" key="3">
    <source>
        <dbReference type="ARBA" id="ARBA00022679"/>
    </source>
</evidence>
<keyword evidence="4" id="KW-0479">Metal-binding</keyword>
<dbReference type="NCBIfam" id="TIGR00726">
    <property type="entry name" value="peptidoglycan editing factor PgeF"/>
    <property type="match status" value="1"/>
</dbReference>
<sequence>MITLSTLNAIPAIRHGFFTRAGGVSRGLFDSLNCGFGSGDAPAAVAENRARCMRRLDLPAESLVTVYQIHSPTVVTVTAPWHHSTAPKADAMVTQVPGIALGILTADCAPVLFCDPEAAVIGAAHAGWKGAFGGVLEATLAAMAALGARPERTLAAVGPHIAHRSYEVGADFRERFLEQDPAHAALFVPARREGHWLFDLGGHVEGRLIAAGVAGVQRTPHDTLSEADRFFSYRRATLQGEPDYGRGLSAIALAE</sequence>
<dbReference type="InterPro" id="IPR011324">
    <property type="entry name" value="Cytotoxic_necrot_fac-like_cat"/>
</dbReference>
<comment type="catalytic activity">
    <reaction evidence="7">
        <text>adenosine + H2O + H(+) = inosine + NH4(+)</text>
        <dbReference type="Rhea" id="RHEA:24408"/>
        <dbReference type="ChEBI" id="CHEBI:15377"/>
        <dbReference type="ChEBI" id="CHEBI:15378"/>
        <dbReference type="ChEBI" id="CHEBI:16335"/>
        <dbReference type="ChEBI" id="CHEBI:17596"/>
        <dbReference type="ChEBI" id="CHEBI:28938"/>
        <dbReference type="EC" id="3.5.4.4"/>
    </reaction>
    <physiologicalReaction direction="left-to-right" evidence="7">
        <dbReference type="Rhea" id="RHEA:24409"/>
    </physiologicalReaction>
</comment>
<protein>
    <recommendedName>
        <fullName evidence="10">Purine nucleoside phosphorylase</fullName>
    </recommendedName>
</protein>